<gene>
    <name evidence="1" type="ORF">SEMRO_1297_G260550.1</name>
</gene>
<proteinExistence type="predicted"/>
<evidence type="ECO:0000313" key="2">
    <source>
        <dbReference type="Proteomes" id="UP001153069"/>
    </source>
</evidence>
<organism evidence="1 2">
    <name type="scientific">Seminavis robusta</name>
    <dbReference type="NCBI Taxonomy" id="568900"/>
    <lineage>
        <taxon>Eukaryota</taxon>
        <taxon>Sar</taxon>
        <taxon>Stramenopiles</taxon>
        <taxon>Ochrophyta</taxon>
        <taxon>Bacillariophyta</taxon>
        <taxon>Bacillariophyceae</taxon>
        <taxon>Bacillariophycidae</taxon>
        <taxon>Naviculales</taxon>
        <taxon>Naviculaceae</taxon>
        <taxon>Seminavis</taxon>
    </lineage>
</organism>
<dbReference type="EMBL" id="CAICTM010001295">
    <property type="protein sequence ID" value="CAB9522396.1"/>
    <property type="molecule type" value="Genomic_DNA"/>
</dbReference>
<sequence length="180" mass="20236">MPYEFKTKGGGIYSASCRRPPRANIDPLKDSCFQSLLLRMSKCIAHSIRKESDEILVWYFENSTFLAPEQASKLHTFLCNAKDVEMSYVSMDRRTLIIKTSHGEELTVMLACKHSRFYIEPPPERAGMHDVLMEMASLPSFCQNEQADEQVQAAEDGPSVIDLLSPCSAAGSEFTLESME</sequence>
<evidence type="ECO:0000313" key="1">
    <source>
        <dbReference type="EMBL" id="CAB9522396.1"/>
    </source>
</evidence>
<dbReference type="Proteomes" id="UP001153069">
    <property type="component" value="Unassembled WGS sequence"/>
</dbReference>
<name>A0A9N8EJC9_9STRA</name>
<comment type="caution">
    <text evidence="1">The sequence shown here is derived from an EMBL/GenBank/DDBJ whole genome shotgun (WGS) entry which is preliminary data.</text>
</comment>
<dbReference type="AlphaFoldDB" id="A0A9N8EJC9"/>
<accession>A0A9N8EJC9</accession>
<protein>
    <submittedName>
        <fullName evidence="1">Uncharacterized protein</fullName>
    </submittedName>
</protein>
<keyword evidence="2" id="KW-1185">Reference proteome</keyword>
<reference evidence="1" key="1">
    <citation type="submission" date="2020-06" db="EMBL/GenBank/DDBJ databases">
        <authorList>
            <consortium name="Plant Systems Biology data submission"/>
        </authorList>
    </citation>
    <scope>NUCLEOTIDE SEQUENCE</scope>
    <source>
        <strain evidence="1">D6</strain>
    </source>
</reference>